<organism evidence="5">
    <name type="scientific">mine drainage metagenome</name>
    <dbReference type="NCBI Taxonomy" id="410659"/>
    <lineage>
        <taxon>unclassified sequences</taxon>
        <taxon>metagenomes</taxon>
        <taxon>ecological metagenomes</taxon>
    </lineage>
</organism>
<dbReference type="PANTHER" id="PTHR43434:SF23">
    <property type="entry name" value="PHOSPHOGLYCOLATE PHOSPHATASE"/>
    <property type="match status" value="1"/>
</dbReference>
<dbReference type="EMBL" id="AUZY01004123">
    <property type="protein sequence ID" value="EQD65006.1"/>
    <property type="molecule type" value="Genomic_DNA"/>
</dbReference>
<comment type="caution">
    <text evidence="5">The sequence shown here is derived from an EMBL/GenBank/DDBJ whole genome shotgun (WGS) entry which is preliminary data.</text>
</comment>
<reference evidence="5" key="2">
    <citation type="journal article" date="2014" name="ISME J.">
        <title>Microbial stratification in low pH oxic and suboxic macroscopic growths along an acid mine drainage.</title>
        <authorList>
            <person name="Mendez-Garcia C."/>
            <person name="Mesa V."/>
            <person name="Sprenger R.R."/>
            <person name="Richter M."/>
            <person name="Diez M.S."/>
            <person name="Solano J."/>
            <person name="Bargiela R."/>
            <person name="Golyshina O.V."/>
            <person name="Manteca A."/>
            <person name="Ramos J.L."/>
            <person name="Gallego J.R."/>
            <person name="Llorente I."/>
            <person name="Martins Dos Santos V.A."/>
            <person name="Jensen O.N."/>
            <person name="Pelaez A.I."/>
            <person name="Sanchez J."/>
            <person name="Ferrer M."/>
        </authorList>
    </citation>
    <scope>NUCLEOTIDE SEQUENCE</scope>
</reference>
<dbReference type="PANTHER" id="PTHR43434">
    <property type="entry name" value="PHOSPHOGLYCOLATE PHOSPHATASE"/>
    <property type="match status" value="1"/>
</dbReference>
<keyword evidence="2" id="KW-0378">Hydrolase</keyword>
<dbReference type="InterPro" id="IPR050155">
    <property type="entry name" value="HAD-like_hydrolase_sf"/>
</dbReference>
<protein>
    <submittedName>
        <fullName evidence="5">Phosphoglycolate phosphatase, bacterial</fullName>
    </submittedName>
</protein>
<proteinExistence type="predicted"/>
<dbReference type="GO" id="GO:0008967">
    <property type="term" value="F:phosphoglycolate phosphatase activity"/>
    <property type="evidence" value="ECO:0007669"/>
    <property type="project" value="TreeGrafter"/>
</dbReference>
<dbReference type="GO" id="GO:0046872">
    <property type="term" value="F:metal ion binding"/>
    <property type="evidence" value="ECO:0007669"/>
    <property type="project" value="UniProtKB-KW"/>
</dbReference>
<gene>
    <name evidence="5" type="ORF">B1B_06515</name>
</gene>
<dbReference type="AlphaFoldDB" id="T1AWK5"/>
<reference evidence="5" key="1">
    <citation type="submission" date="2013-08" db="EMBL/GenBank/DDBJ databases">
        <authorList>
            <person name="Mendez C."/>
            <person name="Richter M."/>
            <person name="Ferrer M."/>
            <person name="Sanchez J."/>
        </authorList>
    </citation>
    <scope>NUCLEOTIDE SEQUENCE</scope>
</reference>
<dbReference type="SFLD" id="SFLDG01129">
    <property type="entry name" value="C1.5:_HAD__Beta-PGM__Phosphata"/>
    <property type="match status" value="1"/>
</dbReference>
<evidence type="ECO:0000256" key="1">
    <source>
        <dbReference type="ARBA" id="ARBA00022723"/>
    </source>
</evidence>
<evidence type="ECO:0000256" key="2">
    <source>
        <dbReference type="ARBA" id="ARBA00022801"/>
    </source>
</evidence>
<dbReference type="GO" id="GO:0006281">
    <property type="term" value="P:DNA repair"/>
    <property type="evidence" value="ECO:0007669"/>
    <property type="project" value="TreeGrafter"/>
</dbReference>
<dbReference type="InterPro" id="IPR041492">
    <property type="entry name" value="HAD_2"/>
</dbReference>
<keyword evidence="4" id="KW-0119">Carbohydrate metabolism</keyword>
<name>T1AWK5_9ZZZZ</name>
<dbReference type="SUPFAM" id="SSF56784">
    <property type="entry name" value="HAD-like"/>
    <property type="match status" value="1"/>
</dbReference>
<dbReference type="SFLD" id="SFLDS00003">
    <property type="entry name" value="Haloacid_Dehalogenase"/>
    <property type="match status" value="1"/>
</dbReference>
<sequence>MQLWLFDLDGTLVDTLPDLHRALTAVCQRHGRQPPDMDQMREAASRGVRAMLELSWGPFPDPSLLAGLREEFIQHYRAHLADHSRLMPGIPEVLEVLARRHQVWGIVTNKPAFLTHPLIGSLDLPFKPCVIVAADTSSHPKPHPAPLLDALSQARRQPHEAAFIGDAENDIVAGRAAGVVTLVALWGYLSPADHPESWLADGLLFRPSDLLAWLD</sequence>
<evidence type="ECO:0000256" key="3">
    <source>
        <dbReference type="ARBA" id="ARBA00022842"/>
    </source>
</evidence>
<keyword evidence="1" id="KW-0479">Metal-binding</keyword>
<dbReference type="InterPro" id="IPR023214">
    <property type="entry name" value="HAD_sf"/>
</dbReference>
<dbReference type="Pfam" id="PF13419">
    <property type="entry name" value="HAD_2"/>
    <property type="match status" value="1"/>
</dbReference>
<keyword evidence="3" id="KW-0460">Magnesium</keyword>
<evidence type="ECO:0000256" key="4">
    <source>
        <dbReference type="ARBA" id="ARBA00023277"/>
    </source>
</evidence>
<dbReference type="InterPro" id="IPR036412">
    <property type="entry name" value="HAD-like_sf"/>
</dbReference>
<dbReference type="Gene3D" id="3.40.50.1000">
    <property type="entry name" value="HAD superfamily/HAD-like"/>
    <property type="match status" value="1"/>
</dbReference>
<dbReference type="Gene3D" id="1.10.150.240">
    <property type="entry name" value="Putative phosphatase, domain 2"/>
    <property type="match status" value="1"/>
</dbReference>
<accession>T1AWK5</accession>
<dbReference type="InterPro" id="IPR023198">
    <property type="entry name" value="PGP-like_dom2"/>
</dbReference>
<evidence type="ECO:0000313" key="5">
    <source>
        <dbReference type="EMBL" id="EQD65006.1"/>
    </source>
</evidence>
<dbReference type="GO" id="GO:0005829">
    <property type="term" value="C:cytosol"/>
    <property type="evidence" value="ECO:0007669"/>
    <property type="project" value="TreeGrafter"/>
</dbReference>